<evidence type="ECO:0000313" key="5">
    <source>
        <dbReference type="EMBL" id="MCP2170025.1"/>
    </source>
</evidence>
<dbReference type="PROSITE" id="PS50893">
    <property type="entry name" value="ABC_TRANSPORTER_2"/>
    <property type="match status" value="1"/>
</dbReference>
<dbReference type="Pfam" id="PF00005">
    <property type="entry name" value="ABC_tran"/>
    <property type="match status" value="1"/>
</dbReference>
<evidence type="ECO:0000313" key="6">
    <source>
        <dbReference type="Proteomes" id="UP001206128"/>
    </source>
</evidence>
<dbReference type="InterPro" id="IPR003439">
    <property type="entry name" value="ABC_transporter-like_ATP-bd"/>
</dbReference>
<name>A0AAE3GLZ9_9PSEU</name>
<evidence type="ECO:0000256" key="2">
    <source>
        <dbReference type="ARBA" id="ARBA00022741"/>
    </source>
</evidence>
<dbReference type="GO" id="GO:0005524">
    <property type="term" value="F:ATP binding"/>
    <property type="evidence" value="ECO:0007669"/>
    <property type="project" value="UniProtKB-KW"/>
</dbReference>
<keyword evidence="3 5" id="KW-0067">ATP-binding</keyword>
<reference evidence="5" key="1">
    <citation type="submission" date="2022-06" db="EMBL/GenBank/DDBJ databases">
        <title>Genomic Encyclopedia of Archaeal and Bacterial Type Strains, Phase II (KMG-II): from individual species to whole genera.</title>
        <authorList>
            <person name="Goeker M."/>
        </authorList>
    </citation>
    <scope>NUCLEOTIDE SEQUENCE</scope>
    <source>
        <strain evidence="5">DSM 43935</strain>
    </source>
</reference>
<protein>
    <submittedName>
        <fullName evidence="5">ABC-2 type transport system ATP-binding protein</fullName>
    </submittedName>
</protein>
<dbReference type="InterPro" id="IPR051782">
    <property type="entry name" value="ABC_Transporter_VariousFunc"/>
</dbReference>
<sequence>MSTTIALAAAELGKRYKRGWALRGCGFELPAGRVAALVGPNGAGKSTLMALATGLLTPTTGTIRIFGDQPVRSGTHPKLGFLAQDKPLFRRFTVAETLHAGRALNPTWDQAYAERLIAEAGVPTQARINTLSGGQRTRVALAVALGRRPELLMLDEPLADLDPVARDEVMQTLMAEVAETGMTVLLSSHVLAELDGVCDHLLVLAGGGVRLSGDVDDLLAEHQLLIGPSEDSAGLFPTGSVVESRSTGRQATVLVRGAAPVDRPGWVAHEPTLEELVKAYLRSAGKAKAVAEAVSA</sequence>
<evidence type="ECO:0000259" key="4">
    <source>
        <dbReference type="PROSITE" id="PS50893"/>
    </source>
</evidence>
<evidence type="ECO:0000256" key="3">
    <source>
        <dbReference type="ARBA" id="ARBA00022840"/>
    </source>
</evidence>
<keyword evidence="2" id="KW-0547">Nucleotide-binding</keyword>
<dbReference type="PANTHER" id="PTHR42939">
    <property type="entry name" value="ABC TRANSPORTER ATP-BINDING PROTEIN ALBC-RELATED"/>
    <property type="match status" value="1"/>
</dbReference>
<dbReference type="Proteomes" id="UP001206128">
    <property type="component" value="Unassembled WGS sequence"/>
</dbReference>
<gene>
    <name evidence="5" type="ORF">LX83_006913</name>
</gene>
<keyword evidence="1" id="KW-0813">Transport</keyword>
<feature type="domain" description="ABC transporter" evidence="4">
    <location>
        <begin position="7"/>
        <end position="231"/>
    </location>
</feature>
<dbReference type="PROSITE" id="PS00211">
    <property type="entry name" value="ABC_TRANSPORTER_1"/>
    <property type="match status" value="1"/>
</dbReference>
<dbReference type="SUPFAM" id="SSF52540">
    <property type="entry name" value="P-loop containing nucleoside triphosphate hydrolases"/>
    <property type="match status" value="1"/>
</dbReference>
<dbReference type="Gene3D" id="3.40.50.300">
    <property type="entry name" value="P-loop containing nucleotide triphosphate hydrolases"/>
    <property type="match status" value="1"/>
</dbReference>
<dbReference type="InterPro" id="IPR017871">
    <property type="entry name" value="ABC_transporter-like_CS"/>
</dbReference>
<organism evidence="5 6">
    <name type="scientific">Goodfellowiella coeruleoviolacea</name>
    <dbReference type="NCBI Taxonomy" id="334858"/>
    <lineage>
        <taxon>Bacteria</taxon>
        <taxon>Bacillati</taxon>
        <taxon>Actinomycetota</taxon>
        <taxon>Actinomycetes</taxon>
        <taxon>Pseudonocardiales</taxon>
        <taxon>Pseudonocardiaceae</taxon>
        <taxon>Goodfellowiella</taxon>
    </lineage>
</organism>
<evidence type="ECO:0000256" key="1">
    <source>
        <dbReference type="ARBA" id="ARBA00022448"/>
    </source>
</evidence>
<dbReference type="SMART" id="SM00382">
    <property type="entry name" value="AAA"/>
    <property type="match status" value="1"/>
</dbReference>
<dbReference type="InterPro" id="IPR003593">
    <property type="entry name" value="AAA+_ATPase"/>
</dbReference>
<dbReference type="PANTHER" id="PTHR42939:SF1">
    <property type="entry name" value="ABC TRANSPORTER ATP-BINDING PROTEIN ALBC-RELATED"/>
    <property type="match status" value="1"/>
</dbReference>
<dbReference type="AlphaFoldDB" id="A0AAE3GLZ9"/>
<dbReference type="InterPro" id="IPR027417">
    <property type="entry name" value="P-loop_NTPase"/>
</dbReference>
<comment type="caution">
    <text evidence="5">The sequence shown here is derived from an EMBL/GenBank/DDBJ whole genome shotgun (WGS) entry which is preliminary data.</text>
</comment>
<keyword evidence="6" id="KW-1185">Reference proteome</keyword>
<dbReference type="CDD" id="cd03230">
    <property type="entry name" value="ABC_DR_subfamily_A"/>
    <property type="match status" value="1"/>
</dbReference>
<accession>A0AAE3GLZ9</accession>
<dbReference type="GO" id="GO:0016887">
    <property type="term" value="F:ATP hydrolysis activity"/>
    <property type="evidence" value="ECO:0007669"/>
    <property type="project" value="InterPro"/>
</dbReference>
<proteinExistence type="predicted"/>
<dbReference type="EMBL" id="JAMTCK010000023">
    <property type="protein sequence ID" value="MCP2170025.1"/>
    <property type="molecule type" value="Genomic_DNA"/>
</dbReference>